<proteinExistence type="predicted"/>
<organism evidence="1 2">
    <name type="scientific">Zarea fungicola</name>
    <dbReference type="NCBI Taxonomy" id="93591"/>
    <lineage>
        <taxon>Eukaryota</taxon>
        <taxon>Fungi</taxon>
        <taxon>Dikarya</taxon>
        <taxon>Ascomycota</taxon>
        <taxon>Pezizomycotina</taxon>
        <taxon>Sordariomycetes</taxon>
        <taxon>Hypocreomycetidae</taxon>
        <taxon>Hypocreales</taxon>
        <taxon>Cordycipitaceae</taxon>
        <taxon>Zarea</taxon>
    </lineage>
</organism>
<sequence length="348" mass="38302">MANAHLPNSHPDVTPGWQPTSPPPVKFLEAINTIPVQGFNGCRFSGFVPAFWCSNGKNDVFAVRTLAFTEINQASQLAGRMLAAHGGFCAATLLGAAQNYFMAKQESNVRPAPSHLHIEYLCPMPQGPFHIVVKPMHAGNRSVSLQAELISPHTEQAILYATALIRLGYQQDGRRSDEIQPPIPRLPDRVAECDRWSSAFCYAVNPPISSVRFFCPNDGSTLFWSPSFGGQHARDQWAKLDDGGMFQVEHIPLLVDLIPIIPLNYEPDPYTAPTRFKLPTMSISINFCGTVKDEEWLLVRTTMQKLASGRVDMNIHVINDAGNLVATCVQICAVIPKAAQRKPTTSVL</sequence>
<gene>
    <name evidence="1" type="ORF">NQ176_g7796</name>
</gene>
<keyword evidence="2" id="KW-1185">Reference proteome</keyword>
<protein>
    <submittedName>
        <fullName evidence="1">Uncharacterized protein</fullName>
    </submittedName>
</protein>
<reference evidence="1" key="1">
    <citation type="submission" date="2022-08" db="EMBL/GenBank/DDBJ databases">
        <title>Genome Sequence of Lecanicillium fungicola.</title>
        <authorList>
            <person name="Buettner E."/>
        </authorList>
    </citation>
    <scope>NUCLEOTIDE SEQUENCE</scope>
    <source>
        <strain evidence="1">Babe33</strain>
    </source>
</reference>
<evidence type="ECO:0000313" key="1">
    <source>
        <dbReference type="EMBL" id="KAJ2971232.1"/>
    </source>
</evidence>
<name>A0ACC1MW59_9HYPO</name>
<dbReference type="Proteomes" id="UP001143910">
    <property type="component" value="Unassembled WGS sequence"/>
</dbReference>
<dbReference type="EMBL" id="JANJQO010001380">
    <property type="protein sequence ID" value="KAJ2971232.1"/>
    <property type="molecule type" value="Genomic_DNA"/>
</dbReference>
<comment type="caution">
    <text evidence="1">The sequence shown here is derived from an EMBL/GenBank/DDBJ whole genome shotgun (WGS) entry which is preliminary data.</text>
</comment>
<accession>A0ACC1MW59</accession>
<evidence type="ECO:0000313" key="2">
    <source>
        <dbReference type="Proteomes" id="UP001143910"/>
    </source>
</evidence>